<dbReference type="EMBL" id="BNJQ01000006">
    <property type="protein sequence ID" value="GHP03767.1"/>
    <property type="molecule type" value="Genomic_DNA"/>
</dbReference>
<dbReference type="Gene3D" id="1.10.10.60">
    <property type="entry name" value="Homeodomain-like"/>
    <property type="match status" value="2"/>
</dbReference>
<dbReference type="OrthoDB" id="2143914at2759"/>
<evidence type="ECO:0000256" key="3">
    <source>
        <dbReference type="ARBA" id="ARBA00023015"/>
    </source>
</evidence>
<evidence type="ECO:0000256" key="1">
    <source>
        <dbReference type="ARBA" id="ARBA00004123"/>
    </source>
</evidence>
<feature type="domain" description="Myb-like" evidence="8">
    <location>
        <begin position="306"/>
        <end position="350"/>
    </location>
</feature>
<evidence type="ECO:0000259" key="8">
    <source>
        <dbReference type="PROSITE" id="PS50090"/>
    </source>
</evidence>
<evidence type="ECO:0000256" key="6">
    <source>
        <dbReference type="ARBA" id="ARBA00023242"/>
    </source>
</evidence>
<proteinExistence type="predicted"/>
<comment type="subcellular location">
    <subcellularLocation>
        <location evidence="1">Nucleus</location>
    </subcellularLocation>
</comment>
<feature type="compositionally biased region" description="Basic and acidic residues" evidence="7">
    <location>
        <begin position="144"/>
        <end position="153"/>
    </location>
</feature>
<feature type="compositionally biased region" description="Basic and acidic residues" evidence="7">
    <location>
        <begin position="20"/>
        <end position="40"/>
    </location>
</feature>
<dbReference type="PANTHER" id="PTHR47997:SF11">
    <property type="entry name" value="TRANSCRIPTION FACTOR LAF1"/>
    <property type="match status" value="1"/>
</dbReference>
<dbReference type="Pfam" id="PF00249">
    <property type="entry name" value="Myb_DNA-binding"/>
    <property type="match status" value="2"/>
</dbReference>
<dbReference type="CDD" id="cd00167">
    <property type="entry name" value="SANT"/>
    <property type="match status" value="2"/>
</dbReference>
<dbReference type="GO" id="GO:0005634">
    <property type="term" value="C:nucleus"/>
    <property type="evidence" value="ECO:0007669"/>
    <property type="project" value="UniProtKB-SubCell"/>
</dbReference>
<evidence type="ECO:0000256" key="7">
    <source>
        <dbReference type="SAM" id="MobiDB-lite"/>
    </source>
</evidence>
<feature type="compositionally biased region" description="Basic and acidic residues" evidence="7">
    <location>
        <begin position="1"/>
        <end position="10"/>
    </location>
</feature>
<dbReference type="SMART" id="SM00717">
    <property type="entry name" value="SANT"/>
    <property type="match status" value="2"/>
</dbReference>
<feature type="domain" description="HTH myb-type" evidence="9">
    <location>
        <begin position="301"/>
        <end position="350"/>
    </location>
</feature>
<dbReference type="InterPro" id="IPR009057">
    <property type="entry name" value="Homeodomain-like_sf"/>
</dbReference>
<name>A0A830HF86_9CHLO</name>
<dbReference type="PROSITE" id="PS50090">
    <property type="entry name" value="MYB_LIKE"/>
    <property type="match status" value="2"/>
</dbReference>
<accession>A0A830HF86</accession>
<feature type="compositionally biased region" description="Basic and acidic residues" evidence="7">
    <location>
        <begin position="160"/>
        <end position="169"/>
    </location>
</feature>
<evidence type="ECO:0000256" key="4">
    <source>
        <dbReference type="ARBA" id="ARBA00023125"/>
    </source>
</evidence>
<feature type="domain" description="HTH myb-type" evidence="9">
    <location>
        <begin position="354"/>
        <end position="406"/>
    </location>
</feature>
<dbReference type="AlphaFoldDB" id="A0A830HF86"/>
<dbReference type="SUPFAM" id="SSF46689">
    <property type="entry name" value="Homeodomain-like"/>
    <property type="match status" value="1"/>
</dbReference>
<evidence type="ECO:0000313" key="10">
    <source>
        <dbReference type="EMBL" id="GHP03767.1"/>
    </source>
</evidence>
<feature type="region of interest" description="Disordered" evidence="7">
    <location>
        <begin position="132"/>
        <end position="169"/>
    </location>
</feature>
<evidence type="ECO:0000256" key="5">
    <source>
        <dbReference type="ARBA" id="ARBA00023163"/>
    </source>
</evidence>
<keyword evidence="2" id="KW-0677">Repeat</keyword>
<dbReference type="PROSITE" id="PS51294">
    <property type="entry name" value="HTH_MYB"/>
    <property type="match status" value="2"/>
</dbReference>
<organism evidence="10 11">
    <name type="scientific">Pycnococcus provasolii</name>
    <dbReference type="NCBI Taxonomy" id="41880"/>
    <lineage>
        <taxon>Eukaryota</taxon>
        <taxon>Viridiplantae</taxon>
        <taxon>Chlorophyta</taxon>
        <taxon>Pseudoscourfieldiophyceae</taxon>
        <taxon>Pseudoscourfieldiales</taxon>
        <taxon>Pycnococcaceae</taxon>
        <taxon>Pycnococcus</taxon>
    </lineage>
</organism>
<dbReference type="InterPro" id="IPR017930">
    <property type="entry name" value="Myb_dom"/>
</dbReference>
<feature type="region of interest" description="Disordered" evidence="7">
    <location>
        <begin position="434"/>
        <end position="459"/>
    </location>
</feature>
<keyword evidence="5" id="KW-0804">Transcription</keyword>
<dbReference type="Proteomes" id="UP000660262">
    <property type="component" value="Unassembled WGS sequence"/>
</dbReference>
<dbReference type="PANTHER" id="PTHR47997">
    <property type="entry name" value="MYB DOMAIN PROTEIN 55"/>
    <property type="match status" value="1"/>
</dbReference>
<feature type="region of interest" description="Disordered" evidence="7">
    <location>
        <begin position="1"/>
        <end position="60"/>
    </location>
</feature>
<dbReference type="InterPro" id="IPR001005">
    <property type="entry name" value="SANT/Myb"/>
</dbReference>
<keyword evidence="6" id="KW-0539">Nucleus</keyword>
<evidence type="ECO:0000313" key="11">
    <source>
        <dbReference type="Proteomes" id="UP000660262"/>
    </source>
</evidence>
<feature type="region of interest" description="Disordered" evidence="7">
    <location>
        <begin position="541"/>
        <end position="562"/>
    </location>
</feature>
<keyword evidence="4" id="KW-0238">DNA-binding</keyword>
<keyword evidence="11" id="KW-1185">Reference proteome</keyword>
<gene>
    <name evidence="10" type="ORF">PPROV_000252200</name>
</gene>
<reference evidence="10" key="1">
    <citation type="submission" date="2020-10" db="EMBL/GenBank/DDBJ databases">
        <title>Unveiling of a novel bifunctional photoreceptor, Dualchrome1, isolated from a cosmopolitan green alga.</title>
        <authorList>
            <person name="Suzuki S."/>
            <person name="Kawachi M."/>
        </authorList>
    </citation>
    <scope>NUCLEOTIDE SEQUENCE</scope>
    <source>
        <strain evidence="10">NIES 2893</strain>
    </source>
</reference>
<evidence type="ECO:0000259" key="9">
    <source>
        <dbReference type="PROSITE" id="PS51294"/>
    </source>
</evidence>
<feature type="domain" description="Myb-like" evidence="8">
    <location>
        <begin position="351"/>
        <end position="402"/>
    </location>
</feature>
<evidence type="ECO:0000256" key="2">
    <source>
        <dbReference type="ARBA" id="ARBA00022737"/>
    </source>
</evidence>
<keyword evidence="3" id="KW-0805">Transcription regulation</keyword>
<feature type="region of interest" description="Disordered" evidence="7">
    <location>
        <begin position="85"/>
        <end position="115"/>
    </location>
</feature>
<dbReference type="GO" id="GO:0003677">
    <property type="term" value="F:DNA binding"/>
    <property type="evidence" value="ECO:0007669"/>
    <property type="project" value="UniProtKB-KW"/>
</dbReference>
<dbReference type="InterPro" id="IPR051953">
    <property type="entry name" value="Plant_SW-associated_TFs"/>
</dbReference>
<protein>
    <submittedName>
        <fullName evidence="10">Uncharacterized protein</fullName>
    </submittedName>
</protein>
<comment type="caution">
    <text evidence="10">The sequence shown here is derived from an EMBL/GenBank/DDBJ whole genome shotgun (WGS) entry which is preliminary data.</text>
</comment>
<sequence length="562" mass="60874">MMGAVERHEPYALPLADEAQEAHGNHHGSIEEEDHLRDDNDNGGGGRHHQAQRGEDPSSIVIASEIPLVGVVEKDSLVGELPLLEEEENLPKESAAQGNLQDAEETTPTPEECGDVDVDVDVVMPTTIVLAHQKKHQQQSDEEDNHHGGDADGRGGGGEKTSRHHDDDELHNPAKRIQLGGGLAALAVLDAMQAQNKKRMQQEQIQHKAENTLTTATTTTTTVPLKMLPLNNTNTNTNTVLPPTTTSPPAAAHPSLPPGVLESGEVAAACPNLQHSKLDLLQQLGRDIDTSNVQLADCKVHRHVLWTDEEDSKLRELVQTHGAKDWRGISLKMGVERDGKSCRQRWLNHLATGVNREPFSRDEDAKIIALQREFGNKWSKIAHALGSNRSDNAVKNRWNIALKPAKQQKLAEDGRLENSAGLAAVAVAAAPAASPSSWTPLTGVKRRQPEDDNSNVADGQPAHYANQLMFVPFAWPVPSLPFMNTPTTGGVFTHGDRSVFNNEVATPHLGHGDAPPAYQGNAFQHYHNQHQHVTPLVVAAIPPPATPTADKQTPHASAAKKE</sequence>